<organism evidence="3 4">
    <name type="scientific">Actinoplanes subglobosus</name>
    <dbReference type="NCBI Taxonomy" id="1547892"/>
    <lineage>
        <taxon>Bacteria</taxon>
        <taxon>Bacillati</taxon>
        <taxon>Actinomycetota</taxon>
        <taxon>Actinomycetes</taxon>
        <taxon>Micromonosporales</taxon>
        <taxon>Micromonosporaceae</taxon>
        <taxon>Actinoplanes</taxon>
    </lineage>
</organism>
<feature type="domain" description="DUF5753" evidence="2">
    <location>
        <begin position="163"/>
        <end position="332"/>
    </location>
</feature>
<protein>
    <submittedName>
        <fullName evidence="3">Helix-turn-helix domain-containing protein</fullName>
    </submittedName>
</protein>
<dbReference type="Pfam" id="PF13560">
    <property type="entry name" value="HTH_31"/>
    <property type="match status" value="1"/>
</dbReference>
<dbReference type="EMBL" id="JBHSBL010000002">
    <property type="protein sequence ID" value="MFC4063645.1"/>
    <property type="molecule type" value="Genomic_DNA"/>
</dbReference>
<evidence type="ECO:0000313" key="4">
    <source>
        <dbReference type="Proteomes" id="UP001595867"/>
    </source>
</evidence>
<dbReference type="SUPFAM" id="SSF47413">
    <property type="entry name" value="lambda repressor-like DNA-binding domains"/>
    <property type="match status" value="1"/>
</dbReference>
<dbReference type="Pfam" id="PF19054">
    <property type="entry name" value="DUF5753"/>
    <property type="match status" value="1"/>
</dbReference>
<comment type="caution">
    <text evidence="3">The sequence shown here is derived from an EMBL/GenBank/DDBJ whole genome shotgun (WGS) entry which is preliminary data.</text>
</comment>
<reference evidence="4" key="1">
    <citation type="journal article" date="2019" name="Int. J. Syst. Evol. Microbiol.">
        <title>The Global Catalogue of Microorganisms (GCM) 10K type strain sequencing project: providing services to taxonomists for standard genome sequencing and annotation.</title>
        <authorList>
            <consortium name="The Broad Institute Genomics Platform"/>
            <consortium name="The Broad Institute Genome Sequencing Center for Infectious Disease"/>
            <person name="Wu L."/>
            <person name="Ma J."/>
        </authorList>
    </citation>
    <scope>NUCLEOTIDE SEQUENCE [LARGE SCALE GENOMIC DNA]</scope>
    <source>
        <strain evidence="4">TBRC 5832</strain>
    </source>
</reference>
<dbReference type="Gene3D" id="1.10.260.40">
    <property type="entry name" value="lambda repressor-like DNA-binding domains"/>
    <property type="match status" value="1"/>
</dbReference>
<sequence>MSPRAAMAGPRPRNVAGRPAPPRASTRPENTLGVQRRVDCRQPAVTGTVVGVTVHMGLARRRLGVPVTGQRVVRRALGRRLTRLRTASGMSRRDVVESRLGISEPTLHRIETGKVPVTGANVRALCWLYGADQSITDALADLALGTSQQEWWDASPVIPDWFKLYVGLEASASRMFGYDGEVVPGELQTPEYARAIFGAEQPADVEVAERHINLRMQRQRTLFARNPPVRLVTVLGEGALRRPVGGEQVMKGQIEHLRRLSREDTVDIRVLPFSVGAHAAMAGAFRILEFDDPDDPDVVYLESHVGALYLEEQVEVDEYRRIFELITGVSVPVGEFPWAN</sequence>
<dbReference type="Proteomes" id="UP001595867">
    <property type="component" value="Unassembled WGS sequence"/>
</dbReference>
<evidence type="ECO:0000313" key="3">
    <source>
        <dbReference type="EMBL" id="MFC4063645.1"/>
    </source>
</evidence>
<dbReference type="InterPro" id="IPR043917">
    <property type="entry name" value="DUF5753"/>
</dbReference>
<evidence type="ECO:0000259" key="2">
    <source>
        <dbReference type="Pfam" id="PF19054"/>
    </source>
</evidence>
<gene>
    <name evidence="3" type="ORF">ACFO0C_01785</name>
</gene>
<accession>A0ABV8IPA0</accession>
<name>A0ABV8IPA0_9ACTN</name>
<feature type="region of interest" description="Disordered" evidence="1">
    <location>
        <begin position="1"/>
        <end position="34"/>
    </location>
</feature>
<proteinExistence type="predicted"/>
<keyword evidence="4" id="KW-1185">Reference proteome</keyword>
<dbReference type="RefSeq" id="WP_378064680.1">
    <property type="nucleotide sequence ID" value="NZ_JBHSBL010000002.1"/>
</dbReference>
<dbReference type="CDD" id="cd00093">
    <property type="entry name" value="HTH_XRE"/>
    <property type="match status" value="1"/>
</dbReference>
<dbReference type="InterPro" id="IPR001387">
    <property type="entry name" value="Cro/C1-type_HTH"/>
</dbReference>
<dbReference type="InterPro" id="IPR010982">
    <property type="entry name" value="Lambda_DNA-bd_dom_sf"/>
</dbReference>
<evidence type="ECO:0000256" key="1">
    <source>
        <dbReference type="SAM" id="MobiDB-lite"/>
    </source>
</evidence>